<feature type="chain" id="PRO_5020201416" description="REJ domain-containing protein" evidence="2">
    <location>
        <begin position="16"/>
        <end position="192"/>
    </location>
</feature>
<evidence type="ECO:0008006" key="5">
    <source>
        <dbReference type="Google" id="ProtNLM"/>
    </source>
</evidence>
<feature type="region of interest" description="Disordered" evidence="1">
    <location>
        <begin position="89"/>
        <end position="132"/>
    </location>
</feature>
<dbReference type="InParanoid" id="A0A4S2MV19"/>
<evidence type="ECO:0000256" key="2">
    <source>
        <dbReference type="SAM" id="SignalP"/>
    </source>
</evidence>
<feature type="signal peptide" evidence="2">
    <location>
        <begin position="1"/>
        <end position="15"/>
    </location>
</feature>
<feature type="compositionally biased region" description="Low complexity" evidence="1">
    <location>
        <begin position="89"/>
        <end position="105"/>
    </location>
</feature>
<keyword evidence="2" id="KW-0732">Signal</keyword>
<dbReference type="Proteomes" id="UP000298138">
    <property type="component" value="Unassembled WGS sequence"/>
</dbReference>
<organism evidence="3 4">
    <name type="scientific">Ascodesmis nigricans</name>
    <dbReference type="NCBI Taxonomy" id="341454"/>
    <lineage>
        <taxon>Eukaryota</taxon>
        <taxon>Fungi</taxon>
        <taxon>Dikarya</taxon>
        <taxon>Ascomycota</taxon>
        <taxon>Pezizomycotina</taxon>
        <taxon>Pezizomycetes</taxon>
        <taxon>Pezizales</taxon>
        <taxon>Ascodesmidaceae</taxon>
        <taxon>Ascodesmis</taxon>
    </lineage>
</organism>
<dbReference type="EMBL" id="ML220124">
    <property type="protein sequence ID" value="TGZ80459.1"/>
    <property type="molecule type" value="Genomic_DNA"/>
</dbReference>
<protein>
    <recommendedName>
        <fullName evidence="5">REJ domain-containing protein</fullName>
    </recommendedName>
</protein>
<accession>A0A4S2MV19</accession>
<evidence type="ECO:0000256" key="1">
    <source>
        <dbReference type="SAM" id="MobiDB-lite"/>
    </source>
</evidence>
<sequence>LINFLVSLASLYTLTQTPIFNDVSIHQLKPIRRSSNLNPIRVTQRTIHKLHISYSLHLLFPPSPIPSISPSQEPPLPFKCESNQCPVSTSSPRALSSSSSSCSQSPPSPVRTSSAPPPSSFPPPPSPPTTTITITTAVNSTPTPAFSTVHAMAPAVSQTYNSSPLPATLTPPLFPPVLPPKNLGGLRRLLQL</sequence>
<feature type="compositionally biased region" description="Pro residues" evidence="1">
    <location>
        <begin position="115"/>
        <end position="128"/>
    </location>
</feature>
<name>A0A4S2MV19_9PEZI</name>
<reference evidence="3 4" key="1">
    <citation type="submission" date="2019-04" db="EMBL/GenBank/DDBJ databases">
        <title>Comparative genomics and transcriptomics to analyze fruiting body development in filamentous ascomycetes.</title>
        <authorList>
            <consortium name="DOE Joint Genome Institute"/>
            <person name="Lutkenhaus R."/>
            <person name="Traeger S."/>
            <person name="Breuer J."/>
            <person name="Kuo A."/>
            <person name="Lipzen A."/>
            <person name="Pangilinan J."/>
            <person name="Dilworth D."/>
            <person name="Sandor L."/>
            <person name="Poggeler S."/>
            <person name="Barry K."/>
            <person name="Grigoriev I.V."/>
            <person name="Nowrousian M."/>
        </authorList>
    </citation>
    <scope>NUCLEOTIDE SEQUENCE [LARGE SCALE GENOMIC DNA]</scope>
    <source>
        <strain evidence="3 4">CBS 389.68</strain>
    </source>
</reference>
<keyword evidence="4" id="KW-1185">Reference proteome</keyword>
<proteinExistence type="predicted"/>
<evidence type="ECO:0000313" key="4">
    <source>
        <dbReference type="Proteomes" id="UP000298138"/>
    </source>
</evidence>
<evidence type="ECO:0000313" key="3">
    <source>
        <dbReference type="EMBL" id="TGZ80459.1"/>
    </source>
</evidence>
<feature type="non-terminal residue" evidence="3">
    <location>
        <position position="1"/>
    </location>
</feature>
<dbReference type="AlphaFoldDB" id="A0A4S2MV19"/>
<gene>
    <name evidence="3" type="ORF">EX30DRAFT_51211</name>
</gene>